<dbReference type="InterPro" id="IPR025226">
    <property type="entry name" value="DUF4170"/>
</dbReference>
<dbReference type="Proteomes" id="UP000019443">
    <property type="component" value="Chromosome"/>
</dbReference>
<dbReference type="eggNOG" id="COG0483">
    <property type="taxonomic scope" value="Bacteria"/>
</dbReference>
<reference evidence="1" key="1">
    <citation type="submission" date="2013-11" db="EMBL/GenBank/DDBJ databases">
        <title>Draft genome sequence of the broad-host-range Rhizobium sp. LPU83 strain, a member of the low-genetic diversity Oregon-like Rhizobium sp. group.</title>
        <authorList>
            <person name="Wibberg D."/>
            <person name="Puehler A."/>
            <person name="Schlueter A."/>
        </authorList>
    </citation>
    <scope>NUCLEOTIDE SEQUENCE [LARGE SCALE GENOMIC DNA]</scope>
    <source>
        <strain evidence="1">LPU83</strain>
    </source>
</reference>
<keyword evidence="2" id="KW-1185">Reference proteome</keyword>
<gene>
    <name evidence="1" type="ORF">LPU83_0953</name>
</gene>
<organism evidence="1 2">
    <name type="scientific">Rhizobium favelukesii</name>
    <dbReference type="NCBI Taxonomy" id="348824"/>
    <lineage>
        <taxon>Bacteria</taxon>
        <taxon>Pseudomonadati</taxon>
        <taxon>Pseudomonadota</taxon>
        <taxon>Alphaproteobacteria</taxon>
        <taxon>Hyphomicrobiales</taxon>
        <taxon>Rhizobiaceae</taxon>
        <taxon>Rhizobium/Agrobacterium group</taxon>
        <taxon>Rhizobium</taxon>
    </lineage>
</organism>
<dbReference type="AlphaFoldDB" id="W6R6Q4"/>
<dbReference type="KEGG" id="rhl:LPU83_0953"/>
<proteinExistence type="predicted"/>
<evidence type="ECO:0000313" key="2">
    <source>
        <dbReference type="Proteomes" id="UP000019443"/>
    </source>
</evidence>
<dbReference type="Pfam" id="PF13773">
    <property type="entry name" value="DUF4170"/>
    <property type="match status" value="1"/>
</dbReference>
<sequence>MNDEAVDVSVKIPQMKRRRRIEQKEKKMTESGGKKQLLHLVFGGELESLDEVQFRDLKDLDIVGIFPDYASALTAWKAKAQSTVDNAHMRYFIVHMHRLLDPESKSAQ</sequence>
<name>W6R6Q4_9HYPH</name>
<dbReference type="PATRIC" id="fig|348824.6.peg.1030"/>
<dbReference type="EMBL" id="HG916852">
    <property type="protein sequence ID" value="CDM56629.1"/>
    <property type="molecule type" value="Genomic_DNA"/>
</dbReference>
<evidence type="ECO:0000313" key="1">
    <source>
        <dbReference type="EMBL" id="CDM56629.1"/>
    </source>
</evidence>
<dbReference type="HOGENOM" id="CLU_174701_0_0_5"/>
<protein>
    <recommendedName>
        <fullName evidence="3">Inositol monophosphatase</fullName>
    </recommendedName>
</protein>
<dbReference type="Gene3D" id="3.30.70.2400">
    <property type="entry name" value="Uncharacterised protein PF13773, DUF4170"/>
    <property type="match status" value="1"/>
</dbReference>
<evidence type="ECO:0008006" key="3">
    <source>
        <dbReference type="Google" id="ProtNLM"/>
    </source>
</evidence>
<accession>W6R6Q4</accession>